<keyword evidence="1" id="KW-0812">Transmembrane</keyword>
<keyword evidence="1" id="KW-1133">Transmembrane helix</keyword>
<gene>
    <name evidence="2" type="ORF">S01H1_30087</name>
</gene>
<evidence type="ECO:0000313" key="2">
    <source>
        <dbReference type="EMBL" id="GAF95123.1"/>
    </source>
</evidence>
<keyword evidence="1" id="KW-0472">Membrane</keyword>
<comment type="caution">
    <text evidence="2">The sequence shown here is derived from an EMBL/GenBank/DDBJ whole genome shotgun (WGS) entry which is preliminary data.</text>
</comment>
<reference evidence="2" key="1">
    <citation type="journal article" date="2014" name="Front. Microbiol.">
        <title>High frequency of phylogenetically diverse reductive dehalogenase-homologous genes in deep subseafloor sedimentary metagenomes.</title>
        <authorList>
            <person name="Kawai M."/>
            <person name="Futagami T."/>
            <person name="Toyoda A."/>
            <person name="Takaki Y."/>
            <person name="Nishi S."/>
            <person name="Hori S."/>
            <person name="Arai W."/>
            <person name="Tsubouchi T."/>
            <person name="Morono Y."/>
            <person name="Uchiyama I."/>
            <person name="Ito T."/>
            <person name="Fujiyama A."/>
            <person name="Inagaki F."/>
            <person name="Takami H."/>
        </authorList>
    </citation>
    <scope>NUCLEOTIDE SEQUENCE</scope>
    <source>
        <strain evidence="2">Expedition CK06-06</strain>
    </source>
</reference>
<dbReference type="AlphaFoldDB" id="X0TNJ7"/>
<accession>X0TNJ7</accession>
<proteinExistence type="predicted"/>
<protein>
    <submittedName>
        <fullName evidence="2">Uncharacterized protein</fullName>
    </submittedName>
</protein>
<feature type="transmembrane region" description="Helical" evidence="1">
    <location>
        <begin position="68"/>
        <end position="93"/>
    </location>
</feature>
<feature type="non-terminal residue" evidence="2">
    <location>
        <position position="101"/>
    </location>
</feature>
<evidence type="ECO:0000256" key="1">
    <source>
        <dbReference type="SAM" id="Phobius"/>
    </source>
</evidence>
<organism evidence="2">
    <name type="scientific">marine sediment metagenome</name>
    <dbReference type="NCBI Taxonomy" id="412755"/>
    <lineage>
        <taxon>unclassified sequences</taxon>
        <taxon>metagenomes</taxon>
        <taxon>ecological metagenomes</taxon>
    </lineage>
</organism>
<sequence length="101" mass="10799">MDASRLFGVAIFLVTCLAVGIRLLVLAARTRQGPELALGLTLFASGGLGGILYFLGTSRAEELGEFAVWVRGSGRLCLTAGALTLWGFTWRVFRPGKGRIL</sequence>
<feature type="transmembrane region" description="Helical" evidence="1">
    <location>
        <begin position="6"/>
        <end position="25"/>
    </location>
</feature>
<feature type="transmembrane region" description="Helical" evidence="1">
    <location>
        <begin position="37"/>
        <end position="56"/>
    </location>
</feature>
<name>X0TNJ7_9ZZZZ</name>
<dbReference type="EMBL" id="BARS01018496">
    <property type="protein sequence ID" value="GAF95123.1"/>
    <property type="molecule type" value="Genomic_DNA"/>
</dbReference>